<dbReference type="PANTHER" id="PTHR43394:SF1">
    <property type="entry name" value="ATP-BINDING CASSETTE SUB-FAMILY B MEMBER 10, MITOCHONDRIAL"/>
    <property type="match status" value="1"/>
</dbReference>
<dbReference type="Pfam" id="PF00664">
    <property type="entry name" value="ABC_membrane"/>
    <property type="match status" value="1"/>
</dbReference>
<dbReference type="GO" id="GO:0016887">
    <property type="term" value="F:ATP hydrolysis activity"/>
    <property type="evidence" value="ECO:0007669"/>
    <property type="project" value="InterPro"/>
</dbReference>
<dbReference type="PROSITE" id="PS00211">
    <property type="entry name" value="ABC_TRANSPORTER_1"/>
    <property type="match status" value="1"/>
</dbReference>
<keyword evidence="6 12" id="KW-0067">ATP-binding</keyword>
<dbReference type="PROSITE" id="PS50929">
    <property type="entry name" value="ABC_TM1F"/>
    <property type="match status" value="1"/>
</dbReference>
<dbReference type="GO" id="GO:0005524">
    <property type="term" value="F:ATP binding"/>
    <property type="evidence" value="ECO:0007669"/>
    <property type="project" value="UniProtKB-KW"/>
</dbReference>
<keyword evidence="3" id="KW-1003">Cell membrane</keyword>
<evidence type="ECO:0000256" key="6">
    <source>
        <dbReference type="ARBA" id="ARBA00022840"/>
    </source>
</evidence>
<dbReference type="SUPFAM" id="SSF52540">
    <property type="entry name" value="P-loop containing nucleoside triphosphate hydrolases"/>
    <property type="match status" value="1"/>
</dbReference>
<dbReference type="FunFam" id="1.20.1560.10:FF:000127">
    <property type="entry name" value="ABC transporter ATP-binding protein"/>
    <property type="match status" value="1"/>
</dbReference>
<gene>
    <name evidence="12" type="ORF">CHK_2436</name>
</gene>
<dbReference type="Gene3D" id="1.20.1560.10">
    <property type="entry name" value="ABC transporter type 1, transmembrane domain"/>
    <property type="match status" value="1"/>
</dbReference>
<protein>
    <submittedName>
        <fullName evidence="12">ABC transporter ATP-binding protein</fullName>
    </submittedName>
</protein>
<keyword evidence="7 9" id="KW-1133">Transmembrane helix</keyword>
<keyword evidence="2" id="KW-0813">Transport</keyword>
<feature type="transmembrane region" description="Helical" evidence="9">
    <location>
        <begin position="29"/>
        <end position="53"/>
    </location>
</feature>
<dbReference type="Gene3D" id="3.40.50.300">
    <property type="entry name" value="P-loop containing nucleotide triphosphate hydrolases"/>
    <property type="match status" value="1"/>
</dbReference>
<feature type="transmembrane region" description="Helical" evidence="9">
    <location>
        <begin position="65"/>
        <end position="98"/>
    </location>
</feature>
<evidence type="ECO:0000313" key="13">
    <source>
        <dbReference type="Proteomes" id="UP000034076"/>
    </source>
</evidence>
<name>A0A0M2NDW1_9FIRM</name>
<dbReference type="InterPro" id="IPR003439">
    <property type="entry name" value="ABC_transporter-like_ATP-bd"/>
</dbReference>
<keyword evidence="13" id="KW-1185">Reference proteome</keyword>
<dbReference type="InterPro" id="IPR039421">
    <property type="entry name" value="Type_1_exporter"/>
</dbReference>
<evidence type="ECO:0000256" key="1">
    <source>
        <dbReference type="ARBA" id="ARBA00004651"/>
    </source>
</evidence>
<keyword evidence="4 9" id="KW-0812">Transmembrane</keyword>
<dbReference type="GO" id="GO:0015421">
    <property type="term" value="F:ABC-type oligopeptide transporter activity"/>
    <property type="evidence" value="ECO:0007669"/>
    <property type="project" value="TreeGrafter"/>
</dbReference>
<feature type="transmembrane region" description="Helical" evidence="9">
    <location>
        <begin position="279"/>
        <end position="300"/>
    </location>
</feature>
<feature type="transmembrane region" description="Helical" evidence="9">
    <location>
        <begin position="164"/>
        <end position="184"/>
    </location>
</feature>
<dbReference type="GO" id="GO:0005886">
    <property type="term" value="C:plasma membrane"/>
    <property type="evidence" value="ECO:0007669"/>
    <property type="project" value="UniProtKB-SubCell"/>
</dbReference>
<dbReference type="InterPro" id="IPR036640">
    <property type="entry name" value="ABC1_TM_sf"/>
</dbReference>
<dbReference type="InterPro" id="IPR017871">
    <property type="entry name" value="ABC_transporter-like_CS"/>
</dbReference>
<dbReference type="InterPro" id="IPR003593">
    <property type="entry name" value="AAA+_ATPase"/>
</dbReference>
<dbReference type="SMART" id="SM00382">
    <property type="entry name" value="AAA"/>
    <property type="match status" value="1"/>
</dbReference>
<feature type="transmembrane region" description="Helical" evidence="9">
    <location>
        <begin position="141"/>
        <end position="158"/>
    </location>
</feature>
<dbReference type="PROSITE" id="PS50893">
    <property type="entry name" value="ABC_TRANSPORTER_2"/>
    <property type="match status" value="1"/>
</dbReference>
<dbReference type="Proteomes" id="UP000034076">
    <property type="component" value="Unassembled WGS sequence"/>
</dbReference>
<keyword evidence="8 9" id="KW-0472">Membrane</keyword>
<dbReference type="STRING" id="270498.CHK_2436"/>
<evidence type="ECO:0000256" key="2">
    <source>
        <dbReference type="ARBA" id="ARBA00022448"/>
    </source>
</evidence>
<accession>A0A0M2NDW1</accession>
<dbReference type="PATRIC" id="fig|270498.16.peg.2185"/>
<evidence type="ECO:0000256" key="9">
    <source>
        <dbReference type="SAM" id="Phobius"/>
    </source>
</evidence>
<evidence type="ECO:0000259" key="10">
    <source>
        <dbReference type="PROSITE" id="PS50893"/>
    </source>
</evidence>
<dbReference type="InterPro" id="IPR011527">
    <property type="entry name" value="ABC1_TM_dom"/>
</dbReference>
<dbReference type="SUPFAM" id="SSF90123">
    <property type="entry name" value="ABC transporter transmembrane region"/>
    <property type="match status" value="1"/>
</dbReference>
<reference evidence="12 13" key="1">
    <citation type="submission" date="2015-04" db="EMBL/GenBank/DDBJ databases">
        <title>Draft genome sequence of bacteremic isolate Catabacter hongkongensis type strain HKU16T.</title>
        <authorList>
            <person name="Lau S.K."/>
            <person name="Teng J.L."/>
            <person name="Huang Y."/>
            <person name="Curreem S.O."/>
            <person name="Tsui S.K."/>
            <person name="Woo P.C."/>
        </authorList>
    </citation>
    <scope>NUCLEOTIDE SEQUENCE [LARGE SCALE GENOMIC DNA]</scope>
    <source>
        <strain evidence="12 13">HKU16</strain>
    </source>
</reference>
<sequence length="583" mass="64702">MKQINDKRGAKYIFALAGKNTRPLYGSMIFSILSGLCSFIPFIMAYQIIMFLVTGNGSIEIAIHYAVIAALALAGKFIFMVIALSLSHIGAFNTLYSVRSRLSKHISKINLGFFDSHTTGEIKKVVIEDVERIEKFMAHQIPDLIGAIVAPVIMFIYLLSLNIPMAFCMLTPVIIGAVIQFAAVKITGRRMTQYHHLLGKLNSAIMQFINGMPIMKIFNMTTKSYKEYSDAVTDYCSFWKQCSKDQGYTYGLFVALVESGIVFVLPIGGLLYAQGTLPLATYIFFMIMSMVFLSSLLNLLSFAQTFNQVMSGTARIKQIMDIPCESEGTKKLAQAKAQTLTFNDVSFSYGAAEVLHHIDIDMPAGSLTAFVGASGAGKTTAAQLIPKFWEVTNGSISISDTNIKELKNENLMQLVSFVFQETFMLDDTIYENIAIGKPNASKDDIEEAAKAAQIHDFILSLPNGYQTRIGEEGVKMSGGEKQRICIARAILKNAPIIVFDEATSYTDIENEYKIQLALAELLRGKTTIMIAHRLHTIIQADQICVFEKGHIIEKGTHFELLKQGGQYSKMWQAYTQDKQEVVS</sequence>
<dbReference type="InterPro" id="IPR027417">
    <property type="entry name" value="P-loop_NTPase"/>
</dbReference>
<dbReference type="PANTHER" id="PTHR43394">
    <property type="entry name" value="ATP-DEPENDENT PERMEASE MDL1, MITOCHONDRIAL"/>
    <property type="match status" value="1"/>
</dbReference>
<evidence type="ECO:0000259" key="11">
    <source>
        <dbReference type="PROSITE" id="PS50929"/>
    </source>
</evidence>
<evidence type="ECO:0000256" key="7">
    <source>
        <dbReference type="ARBA" id="ARBA00022989"/>
    </source>
</evidence>
<proteinExistence type="predicted"/>
<evidence type="ECO:0000256" key="3">
    <source>
        <dbReference type="ARBA" id="ARBA00022475"/>
    </source>
</evidence>
<feature type="transmembrane region" description="Helical" evidence="9">
    <location>
        <begin position="250"/>
        <end position="273"/>
    </location>
</feature>
<evidence type="ECO:0000313" key="12">
    <source>
        <dbReference type="EMBL" id="KKI50373.1"/>
    </source>
</evidence>
<dbReference type="OrthoDB" id="9762778at2"/>
<feature type="domain" description="ABC transporter" evidence="10">
    <location>
        <begin position="340"/>
        <end position="573"/>
    </location>
</feature>
<feature type="domain" description="ABC transmembrane type-1" evidence="11">
    <location>
        <begin position="26"/>
        <end position="308"/>
    </location>
</feature>
<evidence type="ECO:0000256" key="8">
    <source>
        <dbReference type="ARBA" id="ARBA00023136"/>
    </source>
</evidence>
<comment type="caution">
    <text evidence="12">The sequence shown here is derived from an EMBL/GenBank/DDBJ whole genome shotgun (WGS) entry which is preliminary data.</text>
</comment>
<evidence type="ECO:0000256" key="5">
    <source>
        <dbReference type="ARBA" id="ARBA00022741"/>
    </source>
</evidence>
<evidence type="ECO:0000256" key="4">
    <source>
        <dbReference type="ARBA" id="ARBA00022692"/>
    </source>
</evidence>
<dbReference type="EMBL" id="LAYJ01000112">
    <property type="protein sequence ID" value="KKI50373.1"/>
    <property type="molecule type" value="Genomic_DNA"/>
</dbReference>
<dbReference type="Pfam" id="PF00005">
    <property type="entry name" value="ABC_tran"/>
    <property type="match status" value="1"/>
</dbReference>
<comment type="subcellular location">
    <subcellularLocation>
        <location evidence="1">Cell membrane</location>
        <topology evidence="1">Multi-pass membrane protein</topology>
    </subcellularLocation>
</comment>
<organism evidence="12 13">
    <name type="scientific">Christensenella hongkongensis</name>
    <dbReference type="NCBI Taxonomy" id="270498"/>
    <lineage>
        <taxon>Bacteria</taxon>
        <taxon>Bacillati</taxon>
        <taxon>Bacillota</taxon>
        <taxon>Clostridia</taxon>
        <taxon>Christensenellales</taxon>
        <taxon>Christensenellaceae</taxon>
        <taxon>Christensenella</taxon>
    </lineage>
</organism>
<dbReference type="FunFam" id="3.40.50.300:FF:000221">
    <property type="entry name" value="Multidrug ABC transporter ATP-binding protein"/>
    <property type="match status" value="1"/>
</dbReference>
<dbReference type="AlphaFoldDB" id="A0A0M2NDW1"/>
<dbReference type="RefSeq" id="WP_046444220.1">
    <property type="nucleotide sequence ID" value="NZ_JAXDTA010000219.1"/>
</dbReference>
<keyword evidence="5" id="KW-0547">Nucleotide-binding</keyword>